<feature type="domain" description="C2H2-type" evidence="9">
    <location>
        <begin position="1768"/>
        <end position="1795"/>
    </location>
</feature>
<evidence type="ECO:0000256" key="2">
    <source>
        <dbReference type="ARBA" id="ARBA00022723"/>
    </source>
</evidence>
<feature type="domain" description="C2H2-type" evidence="9">
    <location>
        <begin position="932"/>
        <end position="961"/>
    </location>
</feature>
<dbReference type="OMA" id="SEHQCVD"/>
<feature type="domain" description="C2H2-type" evidence="9">
    <location>
        <begin position="310"/>
        <end position="337"/>
    </location>
</feature>
<dbReference type="FunFam" id="3.30.160.60:FF:001049">
    <property type="entry name" value="zinc finger protein 319"/>
    <property type="match status" value="2"/>
</dbReference>
<feature type="domain" description="C2H2-type" evidence="9">
    <location>
        <begin position="868"/>
        <end position="896"/>
    </location>
</feature>
<feature type="domain" description="C2H2-type" evidence="9">
    <location>
        <begin position="256"/>
        <end position="283"/>
    </location>
</feature>
<dbReference type="SMART" id="SM00355">
    <property type="entry name" value="ZnF_C2H2"/>
    <property type="match status" value="44"/>
</dbReference>
<feature type="compositionally biased region" description="Polar residues" evidence="8">
    <location>
        <begin position="174"/>
        <end position="189"/>
    </location>
</feature>
<accession>A0A8B7YL96</accession>
<dbReference type="Pfam" id="PF00096">
    <property type="entry name" value="zf-C2H2"/>
    <property type="match status" value="13"/>
</dbReference>
<feature type="domain" description="C2H2-type" evidence="9">
    <location>
        <begin position="283"/>
        <end position="310"/>
    </location>
</feature>
<feature type="domain" description="C2H2-type" evidence="9">
    <location>
        <begin position="1640"/>
        <end position="1668"/>
    </location>
</feature>
<feature type="domain" description="C2H2-type" evidence="9">
    <location>
        <begin position="2043"/>
        <end position="2070"/>
    </location>
</feature>
<feature type="compositionally biased region" description="Polar residues" evidence="8">
    <location>
        <begin position="693"/>
        <end position="704"/>
    </location>
</feature>
<dbReference type="FunFam" id="3.30.160.60:FF:000706">
    <property type="entry name" value="Zinc finger protein"/>
    <property type="match status" value="1"/>
</dbReference>
<evidence type="ECO:0000256" key="7">
    <source>
        <dbReference type="PROSITE-ProRule" id="PRU00042"/>
    </source>
</evidence>
<dbReference type="SMART" id="SM00614">
    <property type="entry name" value="ZnF_BED"/>
    <property type="match status" value="4"/>
</dbReference>
<feature type="domain" description="C2H2-type" evidence="9">
    <location>
        <begin position="1279"/>
        <end position="1306"/>
    </location>
</feature>
<feature type="domain" description="C2H2-type" evidence="9">
    <location>
        <begin position="904"/>
        <end position="931"/>
    </location>
</feature>
<dbReference type="PROSITE" id="PS50157">
    <property type="entry name" value="ZINC_FINGER_C2H2_2"/>
    <property type="match status" value="43"/>
</dbReference>
<dbReference type="GO" id="GO:0000978">
    <property type="term" value="F:RNA polymerase II cis-regulatory region sequence-specific DNA binding"/>
    <property type="evidence" value="ECO:0007669"/>
    <property type="project" value="TreeGrafter"/>
</dbReference>
<feature type="domain" description="C2H2-type" evidence="9">
    <location>
        <begin position="409"/>
        <end position="436"/>
    </location>
</feature>
<keyword evidence="5" id="KW-0862">Zinc</keyword>
<dbReference type="Gene3D" id="3.30.160.60">
    <property type="entry name" value="Classic Zinc Finger"/>
    <property type="match status" value="30"/>
</dbReference>
<dbReference type="InterPro" id="IPR013087">
    <property type="entry name" value="Znf_C2H2_type"/>
</dbReference>
<evidence type="ECO:0000259" key="9">
    <source>
        <dbReference type="PROSITE" id="PS50157"/>
    </source>
</evidence>
<feature type="domain" description="C2H2-type" evidence="9">
    <location>
        <begin position="463"/>
        <end position="490"/>
    </location>
</feature>
<comment type="subcellular location">
    <subcellularLocation>
        <location evidence="1">Nucleus</location>
    </subcellularLocation>
</comment>
<feature type="domain" description="C2H2-type" evidence="9">
    <location>
        <begin position="1545"/>
        <end position="1572"/>
    </location>
</feature>
<feature type="domain" description="C2H2-type" evidence="9">
    <location>
        <begin position="1866"/>
        <end position="1894"/>
    </location>
</feature>
<feature type="compositionally biased region" description="Polar residues" evidence="8">
    <location>
        <begin position="1066"/>
        <end position="1075"/>
    </location>
</feature>
<evidence type="ECO:0000256" key="8">
    <source>
        <dbReference type="SAM" id="MobiDB-lite"/>
    </source>
</evidence>
<feature type="region of interest" description="Disordered" evidence="8">
    <location>
        <begin position="1506"/>
        <end position="1529"/>
    </location>
</feature>
<evidence type="ECO:0000256" key="3">
    <source>
        <dbReference type="ARBA" id="ARBA00022737"/>
    </source>
</evidence>
<feature type="domain" description="C2H2-type" evidence="9">
    <location>
        <begin position="1165"/>
        <end position="1188"/>
    </location>
</feature>
<feature type="domain" description="C2H2-type" evidence="9">
    <location>
        <begin position="227"/>
        <end position="254"/>
    </location>
</feature>
<feature type="domain" description="C2H2-type" evidence="9">
    <location>
        <begin position="1797"/>
        <end position="1825"/>
    </location>
</feature>
<feature type="domain" description="C2H2-type" evidence="9">
    <location>
        <begin position="1837"/>
        <end position="1865"/>
    </location>
</feature>
<name>A0A8B7YL96_ACAPL</name>
<dbReference type="PANTHER" id="PTHR24376:SF235">
    <property type="entry name" value="C2H2-TYPE DOMAIN-CONTAINING PROTEIN"/>
    <property type="match status" value="1"/>
</dbReference>
<feature type="domain" description="C2H2-type" evidence="9">
    <location>
        <begin position="1957"/>
        <end position="1985"/>
    </location>
</feature>
<feature type="domain" description="C2H2-type" evidence="9">
    <location>
        <begin position="156"/>
        <end position="184"/>
    </location>
</feature>
<feature type="region of interest" description="Disordered" evidence="8">
    <location>
        <begin position="1296"/>
        <end position="1318"/>
    </location>
</feature>
<feature type="domain" description="C2H2-type" evidence="9">
    <location>
        <begin position="1669"/>
        <end position="1696"/>
    </location>
</feature>
<protein>
    <submittedName>
        <fullName evidence="11">Zinc finger protein 208-like</fullName>
    </submittedName>
</protein>
<evidence type="ECO:0000313" key="10">
    <source>
        <dbReference type="Proteomes" id="UP000694845"/>
    </source>
</evidence>
<feature type="domain" description="C2H2-type" evidence="9">
    <location>
        <begin position="1897"/>
        <end position="1924"/>
    </location>
</feature>
<dbReference type="GO" id="GO:0008270">
    <property type="term" value="F:zinc ion binding"/>
    <property type="evidence" value="ECO:0007669"/>
    <property type="project" value="UniProtKB-KW"/>
</dbReference>
<feature type="domain" description="C2H2-type" evidence="9">
    <location>
        <begin position="1250"/>
        <end position="1278"/>
    </location>
</feature>
<dbReference type="FunFam" id="3.30.160.60:FF:000446">
    <property type="entry name" value="Zinc finger protein"/>
    <property type="match status" value="2"/>
</dbReference>
<feature type="region of interest" description="Disordered" evidence="8">
    <location>
        <begin position="671"/>
        <end position="733"/>
    </location>
</feature>
<dbReference type="KEGG" id="aplc:110981106"/>
<dbReference type="Pfam" id="PF13912">
    <property type="entry name" value="zf-C2H2_6"/>
    <property type="match status" value="4"/>
</dbReference>
<feature type="compositionally biased region" description="Polar residues" evidence="8">
    <location>
        <begin position="1087"/>
        <end position="1098"/>
    </location>
</feature>
<keyword evidence="10" id="KW-1185">Reference proteome</keyword>
<dbReference type="Pfam" id="PF12874">
    <property type="entry name" value="zf-met"/>
    <property type="match status" value="1"/>
</dbReference>
<feature type="domain" description="C2H2-type" evidence="9">
    <location>
        <begin position="840"/>
        <end position="867"/>
    </location>
</feature>
<dbReference type="GeneID" id="110981106"/>
<evidence type="ECO:0000256" key="5">
    <source>
        <dbReference type="ARBA" id="ARBA00022833"/>
    </source>
</evidence>
<reference evidence="11" key="1">
    <citation type="submission" date="2025-08" db="UniProtKB">
        <authorList>
            <consortium name="RefSeq"/>
        </authorList>
    </citation>
    <scope>IDENTIFICATION</scope>
</reference>
<dbReference type="SMART" id="SM00746">
    <property type="entry name" value="TRASH"/>
    <property type="match status" value="5"/>
</dbReference>
<feature type="domain" description="C2H2-type" evidence="9">
    <location>
        <begin position="100"/>
        <end position="127"/>
    </location>
</feature>
<feature type="domain" description="C2H2-type" evidence="9">
    <location>
        <begin position="1137"/>
        <end position="1164"/>
    </location>
</feature>
<dbReference type="FunFam" id="3.30.160.60:FF:002343">
    <property type="entry name" value="Zinc finger protein 33A"/>
    <property type="match status" value="1"/>
</dbReference>
<dbReference type="GO" id="GO:0001228">
    <property type="term" value="F:DNA-binding transcription activator activity, RNA polymerase II-specific"/>
    <property type="evidence" value="ECO:0007669"/>
    <property type="project" value="TreeGrafter"/>
</dbReference>
<evidence type="ECO:0000313" key="11">
    <source>
        <dbReference type="RefSeq" id="XP_022094034.1"/>
    </source>
</evidence>
<feature type="domain" description="C2H2-type" evidence="9">
    <location>
        <begin position="793"/>
        <end position="820"/>
    </location>
</feature>
<feature type="domain" description="C2H2-type" evidence="9">
    <location>
        <begin position="2071"/>
        <end position="2098"/>
    </location>
</feature>
<feature type="region of interest" description="Disordered" evidence="8">
    <location>
        <begin position="1472"/>
        <end position="1491"/>
    </location>
</feature>
<dbReference type="PANTHER" id="PTHR24376">
    <property type="entry name" value="ZINC FINGER PROTEIN"/>
    <property type="match status" value="1"/>
</dbReference>
<evidence type="ECO:0000256" key="6">
    <source>
        <dbReference type="ARBA" id="ARBA00023242"/>
    </source>
</evidence>
<feature type="domain" description="C2H2-type" evidence="9">
    <location>
        <begin position="199"/>
        <end position="226"/>
    </location>
</feature>
<feature type="domain" description="C2H2-type" evidence="9">
    <location>
        <begin position="1376"/>
        <end position="1404"/>
    </location>
</feature>
<keyword evidence="4 7" id="KW-0863">Zinc-finger</keyword>
<feature type="compositionally biased region" description="Basic and acidic residues" evidence="8">
    <location>
        <begin position="1029"/>
        <end position="1049"/>
    </location>
</feature>
<keyword evidence="2" id="KW-0479">Metal-binding</keyword>
<feature type="domain" description="C2H2-type" evidence="9">
    <location>
        <begin position="2016"/>
        <end position="2043"/>
    </location>
</feature>
<feature type="domain" description="C2H2-type" evidence="9">
    <location>
        <begin position="1986"/>
        <end position="2013"/>
    </location>
</feature>
<keyword evidence="6" id="KW-0539">Nucleus</keyword>
<feature type="domain" description="C2H2-type" evidence="9">
    <location>
        <begin position="1221"/>
        <end position="1249"/>
    </location>
</feature>
<feature type="domain" description="C2H2-type" evidence="9">
    <location>
        <begin position="128"/>
        <end position="155"/>
    </location>
</feature>
<evidence type="ECO:0000256" key="1">
    <source>
        <dbReference type="ARBA" id="ARBA00004123"/>
    </source>
</evidence>
<feature type="domain" description="C2H2-type" evidence="9">
    <location>
        <begin position="1347"/>
        <end position="1375"/>
    </location>
</feature>
<sequence>MASNSASGDLVHTDAALFDKGETSLHGVMTDVSPRCIVALSSDEERLVTEDSTLGVACTCQTGASCTEHPLTYTSPEASSTCSSAADTDLQASATGPPPFKCNICDEIFSRQKTLWNHKLIHFDVNTVRCTVCSKTFRTSADLKEHSRIHSKEGSFNCDLCGEAFRTRSALLKHQTSNHSGGSSDASTSDIRKKQKKEHVCPYCSKAFKGKTHLEEHERIHTNEKPFACQKCGKAFSRKNTLTRHIATHSENRKPFLCHKCGIFFQTYYSLRKHRQLHKDRPHVCRFCKKTFSTPKHLQKHLQKHRKDEYICRCCNKRFQTHFKLMRHRESHQTKQRTYKCVDCSRLFKTATHLQKHQKSTHKPKGSHVCRFCQESFKKTNDLNLHIRSHAKARRGGRALAQKSPKDKYRCGICSNSFETYYRMRQHKQMHQERPFMCDICEETFLTGIDLSEHKKTECTDAFNCEMCQKTFTSQTALQCHQIKHVIERPYMCSVCLKSFKSTSHLKAHMLSHADGKFYTCAICDKGFKEQGSLQRHQQFCQNRRPSERPETSQRTSGVASMTYPVLCRDGVPVVNQPILQTFVLNPGQDLQSIECLQPSESVTIPRNVSSSVQSVHRSFEQAVVNSVALLDQSQSVPLGISFNKQSGNCVHLSHATILGNEVHVNGEVDMQRNPSEGESPLRRNKSAEVAPSASTPSRCQESYSEGRDVLGEAGAESSDDDGGGGEFALTDTSDEVDEVVLNRVCTEVLLPETFTENSDDSGVISHQLVSAQQHFNLNHPTLQLVINKIQLFTCHVCKRDFQSSIQLNQHKLCHQEDNPNVRIPTDGSTNHQTGHTKTLSCSFCGKDFHRRSRLQEHERIHTKEKPYKCTKCGKEFSHKSSLRGHETAIHGMTCPQRPRNIIKNCDICGKTFKGNSYFKRHMATHSSERPYKCERCDKAYKQKCHLSVHQVNCIGTDASKSAVVPEPSEKPDGTFNNYVATRGASDVISVDKLKDLKSCSGTDDTHPTRITRGSAARAMQNLTAECMEQEHGKKELSSKSLKTKELSGEKNSQTPNLHVDEALANYSQSSTEHALTSEVGGDKVQTKITSDSVSTSPAEAEGSKIQLSASVGPEGATAVMEAATEDQVGTSKRRTVTCRFCGKFCGFRARLLEHERVHTKERPFKCDKCEKTFAYGSVLRSHRITVHKMRISPRGIMKTKMMPHLKDADSNDVDSKCSILQCSICHQEFQSAALMKQHRSQAHKENRPYQCDLCDKGYFAKAHLKEHHVRAHSNTRNFKCPVCLKGFRTKSDCTRHKQTHRARLKTGNPSSANIDPVMEPKNEQARDKETVLGAHQPWKSGGNKLTTCRICHKSFRFVTLLKEHIKQLHGEERPFQCDMCKKTYYTISHLKEHHIRAHTNSRDFICPICQKRFCRKSDLNQHRRTRCCEPSEANPSASDYRESTGTCESKQLFTPSGETRLVSCSTHYSNDTSANSNSSNIEQPSSNEPVWDKVGTMITAETAPEAETCRSELQSSATGHSEGASPDTEIVYKGQQGTFEKKSVTCRFCGKFCGFRARLLEHERVHTKERPFKCDKCEKTFSYGSALYKHRRAVHTDKELCDDGSKSCLHQCNLCDQTFQYAAWLKQHRSHAHKDNRPYQCDLCDKGYFAKAHLKEHYVRAHSNTRNFTCLVCLKGFRTKSDCTRHRQTHEAKPHVKKSHLHVLQHAETHRSKAVRCNLCGSLHKPLPKPRRFNFYKRRRFWCSAVKRKVLQPKGSSSSTQKDTRLFQCTLCGCSFGKTSCFKRHLEVHAEGKELNFCSSCEKHFKTLSHLQRHKLIIHSARKSVDRVRDPPEEPTKCEKCQRTFQDRSSLVRHLTDDHMNKRSHSCEICGALFKTVWRLNAHKEQIHPDGRMKLFVCTVCNKKFRIRFLLRKHAESHLKKAALTCTLCDASFLAELCLLAHKCPRRVQPKSERNFMCDLCGKLLRSLRDLTNHQLAVHSNKRDFICERCGKRFKTGKCVEIHQRRTRCQEPQKYTCETCGKTYPRVGSLVLHRRCHREKQRTCKVCHKVFASANCLWYHMKSHLNVRPFACNVCPKRFYSNNLLKEHLNIHTGEKPFKCKTCGAAFTHRGTLHHHFRVHKKPKTSKKDTK</sequence>
<dbReference type="InterPro" id="IPR036236">
    <property type="entry name" value="Znf_C2H2_sf"/>
</dbReference>
<feature type="domain" description="C2H2-type" evidence="9">
    <location>
        <begin position="491"/>
        <end position="518"/>
    </location>
</feature>
<feature type="domain" description="C2H2-type" evidence="9">
    <location>
        <begin position="368"/>
        <end position="395"/>
    </location>
</feature>
<dbReference type="PROSITE" id="PS00028">
    <property type="entry name" value="ZINC_FINGER_C2H2_1"/>
    <property type="match status" value="39"/>
</dbReference>
<dbReference type="RefSeq" id="XP_022094034.1">
    <property type="nucleotide sequence ID" value="XM_022238342.1"/>
</dbReference>
<dbReference type="SUPFAM" id="SSF57667">
    <property type="entry name" value="beta-beta-alpha zinc fingers"/>
    <property type="match status" value="24"/>
</dbReference>
<feature type="compositionally biased region" description="Low complexity" evidence="8">
    <location>
        <begin position="1472"/>
        <end position="1481"/>
    </location>
</feature>
<keyword evidence="3" id="KW-0677">Repeat</keyword>
<feature type="domain" description="C2H2-type" evidence="9">
    <location>
        <begin position="519"/>
        <end position="546"/>
    </location>
</feature>
<dbReference type="InterPro" id="IPR011017">
    <property type="entry name" value="TRASH_dom"/>
</dbReference>
<proteinExistence type="predicted"/>
<feature type="domain" description="C2H2-type" evidence="9">
    <location>
        <begin position="1611"/>
        <end position="1639"/>
    </location>
</feature>
<dbReference type="OrthoDB" id="6105938at2759"/>
<feature type="region of interest" description="Disordered" evidence="8">
    <location>
        <begin position="1027"/>
        <end position="1105"/>
    </location>
</feature>
<feature type="domain" description="C2H2-type" evidence="9">
    <location>
        <begin position="1405"/>
        <end position="1432"/>
    </location>
</feature>
<feature type="domain" description="C2H2-type" evidence="9">
    <location>
        <begin position="2099"/>
        <end position="2126"/>
    </location>
</feature>
<evidence type="ECO:0000256" key="4">
    <source>
        <dbReference type="ARBA" id="ARBA00022771"/>
    </source>
</evidence>
<feature type="domain" description="C2H2-type" evidence="9">
    <location>
        <begin position="1573"/>
        <end position="1601"/>
    </location>
</feature>
<feature type="region of interest" description="Disordered" evidence="8">
    <location>
        <begin position="174"/>
        <end position="193"/>
    </location>
</feature>
<gene>
    <name evidence="11" type="primary">LOC110981106</name>
</gene>
<organism evidence="10 11">
    <name type="scientific">Acanthaster planci</name>
    <name type="common">Crown-of-thorns starfish</name>
    <dbReference type="NCBI Taxonomy" id="133434"/>
    <lineage>
        <taxon>Eukaryota</taxon>
        <taxon>Metazoa</taxon>
        <taxon>Echinodermata</taxon>
        <taxon>Eleutherozoa</taxon>
        <taxon>Asterozoa</taxon>
        <taxon>Asteroidea</taxon>
        <taxon>Valvatacea</taxon>
        <taxon>Valvatida</taxon>
        <taxon>Acanthasteridae</taxon>
        <taxon>Acanthaster</taxon>
    </lineage>
</organism>
<dbReference type="FunFam" id="3.30.160.60:FF:000145">
    <property type="entry name" value="Zinc finger protein 574"/>
    <property type="match status" value="2"/>
</dbReference>
<feature type="domain" description="C2H2-type" evidence="9">
    <location>
        <begin position="339"/>
        <end position="367"/>
    </location>
</feature>
<dbReference type="Proteomes" id="UP000694845">
    <property type="component" value="Unplaced"/>
</dbReference>
<dbReference type="GO" id="GO:0005634">
    <property type="term" value="C:nucleus"/>
    <property type="evidence" value="ECO:0007669"/>
    <property type="project" value="UniProtKB-SubCell"/>
</dbReference>